<dbReference type="Gene3D" id="3.80.10.10">
    <property type="entry name" value="Ribonuclease Inhibitor"/>
    <property type="match status" value="3"/>
</dbReference>
<organism evidence="6 7">
    <name type="scientific">Chlamydomonas reinhardtii</name>
    <name type="common">Chlamydomonas smithii</name>
    <dbReference type="NCBI Taxonomy" id="3055"/>
    <lineage>
        <taxon>Eukaryota</taxon>
        <taxon>Viridiplantae</taxon>
        <taxon>Chlorophyta</taxon>
        <taxon>core chlorophytes</taxon>
        <taxon>Chlorophyceae</taxon>
        <taxon>CS clade</taxon>
        <taxon>Chlamydomonadales</taxon>
        <taxon>Chlamydomonadaceae</taxon>
        <taxon>Chlamydomonas</taxon>
    </lineage>
</organism>
<evidence type="ECO:0000256" key="5">
    <source>
        <dbReference type="SAM" id="MobiDB-lite"/>
    </source>
</evidence>
<evidence type="ECO:0000313" key="6">
    <source>
        <dbReference type="EMBL" id="PNW86978.1"/>
    </source>
</evidence>
<name>A0A2K3E2G5_CHLRE</name>
<dbReference type="SMART" id="SM00368">
    <property type="entry name" value="LRR_RI"/>
    <property type="match status" value="12"/>
</dbReference>
<gene>
    <name evidence="6" type="ORF">CHLRE_02g103800v5</name>
</gene>
<evidence type="ECO:0000313" key="7">
    <source>
        <dbReference type="Proteomes" id="UP000006906"/>
    </source>
</evidence>
<dbReference type="PANTHER" id="PTHR24113:SF12">
    <property type="entry name" value="RAN GTPASE-ACTIVATING PROTEIN 1"/>
    <property type="match status" value="1"/>
</dbReference>
<dbReference type="PANTHER" id="PTHR24113">
    <property type="entry name" value="RAN GTPASE-ACTIVATING PROTEIN 1"/>
    <property type="match status" value="1"/>
</dbReference>
<dbReference type="GO" id="GO:0005930">
    <property type="term" value="C:axoneme"/>
    <property type="evidence" value="ECO:0007669"/>
    <property type="project" value="UniProtKB-SubCell"/>
</dbReference>
<feature type="compositionally biased region" description="Gly residues" evidence="5">
    <location>
        <begin position="1465"/>
        <end position="1479"/>
    </location>
</feature>
<dbReference type="GeneID" id="5725542"/>
<dbReference type="OrthoDB" id="8436363at2759"/>
<dbReference type="Pfam" id="PF13516">
    <property type="entry name" value="LRR_6"/>
    <property type="match status" value="1"/>
</dbReference>
<comment type="subcellular location">
    <subcellularLocation>
        <location evidence="1">Cytoplasm</location>
        <location evidence="1">Cytoskeleton</location>
        <location evidence="1">Cilium axoneme</location>
    </subcellularLocation>
</comment>
<keyword evidence="7" id="KW-1185">Reference proteome</keyword>
<dbReference type="Gramene" id="PNW86978">
    <property type="protein sequence ID" value="PNW86978"/>
    <property type="gene ID" value="CHLRE_02g103800v5"/>
</dbReference>
<evidence type="ECO:0008006" key="8">
    <source>
        <dbReference type="Google" id="ProtNLM"/>
    </source>
</evidence>
<dbReference type="InterPro" id="IPR027038">
    <property type="entry name" value="RanGap"/>
</dbReference>
<dbReference type="Proteomes" id="UP000006906">
    <property type="component" value="Chromosome 2"/>
</dbReference>
<feature type="compositionally biased region" description="Gly residues" evidence="5">
    <location>
        <begin position="1742"/>
        <end position="1753"/>
    </location>
</feature>
<feature type="region of interest" description="Disordered" evidence="5">
    <location>
        <begin position="1400"/>
        <end position="1542"/>
    </location>
</feature>
<protein>
    <recommendedName>
        <fullName evidence="8">TIR domain-containing protein</fullName>
    </recommendedName>
</protein>
<feature type="region of interest" description="Disordered" evidence="5">
    <location>
        <begin position="1732"/>
        <end position="1779"/>
    </location>
</feature>
<keyword evidence="2" id="KW-0343">GTPase activation</keyword>
<evidence type="ECO:0000256" key="2">
    <source>
        <dbReference type="ARBA" id="ARBA00022468"/>
    </source>
</evidence>
<dbReference type="InterPro" id="IPR001611">
    <property type="entry name" value="Leu-rich_rpt"/>
</dbReference>
<feature type="region of interest" description="Disordered" evidence="5">
    <location>
        <begin position="33"/>
        <end position="148"/>
    </location>
</feature>
<keyword evidence="4" id="KW-0677">Repeat</keyword>
<evidence type="ECO:0000256" key="1">
    <source>
        <dbReference type="ARBA" id="ARBA00004430"/>
    </source>
</evidence>
<feature type="compositionally biased region" description="Gly residues" evidence="5">
    <location>
        <begin position="139"/>
        <end position="148"/>
    </location>
</feature>
<dbReference type="SUPFAM" id="SSF52047">
    <property type="entry name" value="RNI-like"/>
    <property type="match status" value="3"/>
</dbReference>
<dbReference type="GO" id="GO:0005096">
    <property type="term" value="F:GTPase activator activity"/>
    <property type="evidence" value="ECO:0007669"/>
    <property type="project" value="UniProtKB-KW"/>
</dbReference>
<evidence type="ECO:0000256" key="3">
    <source>
        <dbReference type="ARBA" id="ARBA00022614"/>
    </source>
</evidence>
<feature type="compositionally biased region" description="Low complexity" evidence="5">
    <location>
        <begin position="1425"/>
        <end position="1455"/>
    </location>
</feature>
<feature type="compositionally biased region" description="Gly residues" evidence="5">
    <location>
        <begin position="1517"/>
        <end position="1537"/>
    </location>
</feature>
<dbReference type="InterPro" id="IPR032675">
    <property type="entry name" value="LRR_dom_sf"/>
</dbReference>
<evidence type="ECO:0000256" key="4">
    <source>
        <dbReference type="ARBA" id="ARBA00022737"/>
    </source>
</evidence>
<dbReference type="InParanoid" id="A0A2K3E2G5"/>
<feature type="compositionally biased region" description="Polar residues" evidence="5">
    <location>
        <begin position="1762"/>
        <end position="1779"/>
    </location>
</feature>
<feature type="compositionally biased region" description="Gly residues" evidence="5">
    <location>
        <begin position="99"/>
        <end position="120"/>
    </location>
</feature>
<feature type="compositionally biased region" description="Gly residues" evidence="5">
    <location>
        <begin position="47"/>
        <end position="88"/>
    </location>
</feature>
<keyword evidence="3" id="KW-0433">Leucine-rich repeat</keyword>
<dbReference type="EMBL" id="CM008963">
    <property type="protein sequence ID" value="PNW86978.1"/>
    <property type="molecule type" value="Genomic_DNA"/>
</dbReference>
<reference evidence="6 7" key="1">
    <citation type="journal article" date="2007" name="Science">
        <title>The Chlamydomonas genome reveals the evolution of key animal and plant functions.</title>
        <authorList>
            <person name="Merchant S.S."/>
            <person name="Prochnik S.E."/>
            <person name="Vallon O."/>
            <person name="Harris E.H."/>
            <person name="Karpowicz S.J."/>
            <person name="Witman G.B."/>
            <person name="Terry A."/>
            <person name="Salamov A."/>
            <person name="Fritz-Laylin L.K."/>
            <person name="Marechal-Drouard L."/>
            <person name="Marshall W.F."/>
            <person name="Qu L.H."/>
            <person name="Nelson D.R."/>
            <person name="Sanderfoot A.A."/>
            <person name="Spalding M.H."/>
            <person name="Kapitonov V.V."/>
            <person name="Ren Q."/>
            <person name="Ferris P."/>
            <person name="Lindquist E."/>
            <person name="Shapiro H."/>
            <person name="Lucas S.M."/>
            <person name="Grimwood J."/>
            <person name="Schmutz J."/>
            <person name="Cardol P."/>
            <person name="Cerutti H."/>
            <person name="Chanfreau G."/>
            <person name="Chen C.L."/>
            <person name="Cognat V."/>
            <person name="Croft M.T."/>
            <person name="Dent R."/>
            <person name="Dutcher S."/>
            <person name="Fernandez E."/>
            <person name="Fukuzawa H."/>
            <person name="Gonzalez-Ballester D."/>
            <person name="Gonzalez-Halphen D."/>
            <person name="Hallmann A."/>
            <person name="Hanikenne M."/>
            <person name="Hippler M."/>
            <person name="Inwood W."/>
            <person name="Jabbari K."/>
            <person name="Kalanon M."/>
            <person name="Kuras R."/>
            <person name="Lefebvre P.A."/>
            <person name="Lemaire S.D."/>
            <person name="Lobanov A.V."/>
            <person name="Lohr M."/>
            <person name="Manuell A."/>
            <person name="Meier I."/>
            <person name="Mets L."/>
            <person name="Mittag M."/>
            <person name="Mittelmeier T."/>
            <person name="Moroney J.V."/>
            <person name="Moseley J."/>
            <person name="Napoli C."/>
            <person name="Nedelcu A.M."/>
            <person name="Niyogi K."/>
            <person name="Novoselov S.V."/>
            <person name="Paulsen I.T."/>
            <person name="Pazour G."/>
            <person name="Purton S."/>
            <person name="Ral J.P."/>
            <person name="Riano-Pachon D.M."/>
            <person name="Riekhof W."/>
            <person name="Rymarquis L."/>
            <person name="Schroda M."/>
            <person name="Stern D."/>
            <person name="Umen J."/>
            <person name="Willows R."/>
            <person name="Wilson N."/>
            <person name="Zimmer S.L."/>
            <person name="Allmer J."/>
            <person name="Balk J."/>
            <person name="Bisova K."/>
            <person name="Chen C.J."/>
            <person name="Elias M."/>
            <person name="Gendler K."/>
            <person name="Hauser C."/>
            <person name="Lamb M.R."/>
            <person name="Ledford H."/>
            <person name="Long J.C."/>
            <person name="Minagawa J."/>
            <person name="Page M.D."/>
            <person name="Pan J."/>
            <person name="Pootakham W."/>
            <person name="Roje S."/>
            <person name="Rose A."/>
            <person name="Stahlberg E."/>
            <person name="Terauchi A.M."/>
            <person name="Yang P."/>
            <person name="Ball S."/>
            <person name="Bowler C."/>
            <person name="Dieckmann C.L."/>
            <person name="Gladyshev V.N."/>
            <person name="Green P."/>
            <person name="Jorgensen R."/>
            <person name="Mayfield S."/>
            <person name="Mueller-Roeber B."/>
            <person name="Rajamani S."/>
            <person name="Sayre R.T."/>
            <person name="Brokstein P."/>
            <person name="Dubchak I."/>
            <person name="Goodstein D."/>
            <person name="Hornick L."/>
            <person name="Huang Y.W."/>
            <person name="Jhaveri J."/>
            <person name="Luo Y."/>
            <person name="Martinez D."/>
            <person name="Ngau W.C."/>
            <person name="Otillar B."/>
            <person name="Poliakov A."/>
            <person name="Porter A."/>
            <person name="Szajkowski L."/>
            <person name="Werner G."/>
            <person name="Zhou K."/>
            <person name="Grigoriev I.V."/>
            <person name="Rokhsar D.S."/>
            <person name="Grossman A.R."/>
        </authorList>
    </citation>
    <scope>NUCLEOTIDE SEQUENCE [LARGE SCALE GENOMIC DNA]</scope>
    <source>
        <strain evidence="7">CC-503</strain>
    </source>
</reference>
<feature type="compositionally biased region" description="Gly residues" evidence="5">
    <location>
        <begin position="1415"/>
        <end position="1424"/>
    </location>
</feature>
<accession>A0A2K3E2G5</accession>
<dbReference type="KEGG" id="cre:CHLRE_02g103800v5"/>
<dbReference type="ExpressionAtlas" id="A0A2K3E2G5">
    <property type="expression patterns" value="baseline"/>
</dbReference>
<feature type="compositionally biased region" description="Acidic residues" evidence="5">
    <location>
        <begin position="1503"/>
        <end position="1513"/>
    </location>
</feature>
<dbReference type="PaxDb" id="3055-EDP07475"/>
<dbReference type="RefSeq" id="XP_042927399.1">
    <property type="nucleotide sequence ID" value="XM_043059765.1"/>
</dbReference>
<sequence length="1779" mass="180120">MADGGSKKSMVHLAAGHRNTLLLDAGPLVVPPPPTPVKVAGPPAVPGQGGGGGGAGGGGGGANGDGANGNSSGAGGGGGASGPGGKKGGLVDPLAEQAGSGGAGAGGRGRKGAGGAGGGMVDPLAEAPGGDSMDMESPGAGGGGGGGRGIDVEPGKLYISHKWSVNSQEWIQRWIAQFDRSGLSYMQSDMGSDAYIDALEYHIARCEYVVLLITREYAMAMHGHQTRQHKEIKWAMKHRCRIVPVLHKDMVGSNPFYEPPGSHVAKSGSALTESEKSFLAYSCRPLQQYVEKELHDVYYTKLLSRLGRKSKNYDITQVKELLELAGLSRAYELLTLGKQYGGAGVQTVSDLKKLFSDSHHAAEPGGASSAGLWSFKLQLSAAEETRLRTTMSGWHSLSCMPHWMRHGELSVALALAGALDEQILARFGTLDLSSLGSAGFMGEGGGMTVARFVGEYAGLWARDAPRSTSPAPGAASGNPAGGGPQAPTGVFLTHLVLQSCSIGSRGAVALLDSLCAGKVQLQVLDLARNGLDHQAVPTLVKFLRTCLTLESLCLAENPVGDLSGTSLLQCLGRYPGRLWDLDLAKSNVGGQTVKALALAIKNCKTLRKLNLAGNGLSGRVLGTLAAALYEGGVQHLDVSDNPVGIDFAIALSAAATNATNAVIAAAAAAAADGVAAGDGGLGAFGAFAAAGGPPTTTTLTVGPGGVPQLVQIGAHPGALMSVPGSRMLSRQLSRATDLNGGEPTPVAQGPASFILADTNMGADGMQMLCAALRQCSGLTGLTLTRNALGHEGVSALGAMLASCGNNTLSSLQSLDLSGNYLPAEAVTTLASSLRRLPQLKVLSLEACGLDAPQVAAVCEAVRVSDRVLDLLGKVLLGIINPQSSVQQVGALPGQGPSEVMLGLQDSLLDMLAARGGRFSVANIDAYGGVEAVCGLPQGTAMRVLPDTPSMLLRWMMQHGPLRGVLLAGLEAISCAKEGDRRGMQRFQQQLQELRGNGCKLRALNLAQNTLSADAGTAVAVMLSFNSTLQDLQLRGTTCDRSTWRSFEMWHKVIKGFQEALPCAPVLSSLDVTAAGITDACAAGFRRLLECSASLRHLRLDRCRLNQAAMQVLAPALTTQPQLLSLSLDNCCDEQQAMAAAVHVLGGNLRLNRVSFRLNFLDGTIGKAMAAAVAKHPNLISLALGGAMRYKIGDDGAVALGRALRGSLRLTHVNMSCVGLADGHGVTALATALAANPRLREVDLTANSLGAHGAQQLVAALQQRTVRLQRLGLEGNVKVPAHLARAAINLCTPAVANKNDPNAAWAGAGLGTGPAPQDWGPFVPIGDSSGVSAAAAVAAINPAALMLRSKSSTGLQALLSPRFLNGGTSMRLRGGLPGGGGGSGGLDGEASGMLTAQASVARPPLTAHPSMRRDGGGGMDSGGGSMMVPGSAPATPRGGLGAAARRPGSTPRGRSGLAASPRRTPRGGGGGGGTPNGGGSLVPSGSVPYESLDEEVGHDMNGGDLDDYAIPEEEAVTRGGGRGGGSRGRGGRKAGGGLEDPLGDDDAANMVLLMRQGDGMASPMQRRRLVAQAQAVAAATHQGYVHGALSGGGGAGGGRIMNMVPDPTVPLPGSPGGAAGAALVATAAVARRHAPPQKWASERVERVGSVSAVMMGGTGSSGTGMVAASPDPRSPRTIAGAAPAGVYPHPPSARHASLRSIGADGLLCSPSASGQQGFLSPRNSIIAGVTDGGGMQLNAAGALSGGGGGGGGEGMSPRPRSAVTGTSPARGSSGSKPRWQ</sequence>
<proteinExistence type="predicted"/>